<organism evidence="2 3">
    <name type="scientific">Pseudomonas entomophila (strain L48)</name>
    <dbReference type="NCBI Taxonomy" id="384676"/>
    <lineage>
        <taxon>Bacteria</taxon>
        <taxon>Pseudomonadati</taxon>
        <taxon>Pseudomonadota</taxon>
        <taxon>Gammaproteobacteria</taxon>
        <taxon>Pseudomonadales</taxon>
        <taxon>Pseudomonadaceae</taxon>
        <taxon>Pseudomonas</taxon>
    </lineage>
</organism>
<feature type="transmembrane region" description="Helical" evidence="1">
    <location>
        <begin position="6"/>
        <end position="24"/>
    </location>
</feature>
<evidence type="ECO:0000256" key="1">
    <source>
        <dbReference type="SAM" id="Phobius"/>
    </source>
</evidence>
<proteinExistence type="predicted"/>
<dbReference type="STRING" id="384676.PSEEN3996"/>
<gene>
    <name evidence="2" type="ordered locus">PSEEN3996</name>
</gene>
<name>Q1I6N9_PSEE4</name>
<protein>
    <submittedName>
        <fullName evidence="2">Uncharacterized protein</fullName>
    </submittedName>
</protein>
<accession>Q1I6N9</accession>
<evidence type="ECO:0000313" key="2">
    <source>
        <dbReference type="EMBL" id="CAK16695.1"/>
    </source>
</evidence>
<sequence>MWDASYFVLGSVLLIILYGYLFGVI</sequence>
<dbReference type="AlphaFoldDB" id="Q1I6N9"/>
<evidence type="ECO:0000313" key="3">
    <source>
        <dbReference type="Proteomes" id="UP000000658"/>
    </source>
</evidence>
<keyword evidence="1" id="KW-0812">Transmembrane</keyword>
<dbReference type="HOGENOM" id="CLU_3419126_0_0_6"/>
<keyword evidence="1" id="KW-1133">Transmembrane helix</keyword>
<reference evidence="2 3" key="1">
    <citation type="journal article" date="2006" name="Nat. Biotechnol.">
        <title>Complete genome sequence of the entomopathogenic and metabolically versatile soil bacterium Pseudomonas entomophila.</title>
        <authorList>
            <person name="Vodovar N."/>
            <person name="Vallenet D."/>
            <person name="Cruveiller S."/>
            <person name="Rouy Z."/>
            <person name="Barbe V."/>
            <person name="Acosta C."/>
            <person name="Cattolico L."/>
            <person name="Jubin C."/>
            <person name="Lajus A."/>
            <person name="Segurens B."/>
            <person name="Vacherie B."/>
            <person name="Wincker P."/>
            <person name="Weissenbach J."/>
            <person name="Lemaitre B."/>
            <person name="Medigue C."/>
            <person name="Boccard F."/>
        </authorList>
    </citation>
    <scope>NUCLEOTIDE SEQUENCE [LARGE SCALE GENOMIC DNA]</scope>
    <source>
        <strain evidence="2 3">L48</strain>
    </source>
</reference>
<dbReference type="Proteomes" id="UP000000658">
    <property type="component" value="Chromosome"/>
</dbReference>
<keyword evidence="1" id="KW-0472">Membrane</keyword>
<dbReference type="KEGG" id="pen:PSEEN3996"/>
<dbReference type="EMBL" id="CT573326">
    <property type="protein sequence ID" value="CAK16695.1"/>
    <property type="molecule type" value="Genomic_DNA"/>
</dbReference>